<sequence>MMSGLIKFPDPYLAGDCEILHIGGELSPDNLINAYKKGIFPWYSEYDPVLWWCPLIRHILLTDNFRIPKSIRKNIRERDYSITFNKHFDTVIKKCAEVKRPGQHETWITNDMIDAYIKLHKLGYAYSIEVWQNKDITGGLYGLQIGNYVCGESMFHETDNASDAALIKLLQTAQE</sequence>
<evidence type="ECO:0000313" key="5">
    <source>
        <dbReference type="Proteomes" id="UP000323337"/>
    </source>
</evidence>
<reference evidence="4 5" key="1">
    <citation type="submission" date="2019-08" db="EMBL/GenBank/DDBJ databases">
        <title>Genomic characterization of a novel candidate phylum (ARYD3) from a high temperature, high salinity tertiary oil reservoir in north central Oklahoma, USA.</title>
        <authorList>
            <person name="Youssef N.H."/>
            <person name="Yadav A."/>
            <person name="Elshahed M.S."/>
        </authorList>
    </citation>
    <scope>NUCLEOTIDE SEQUENCE [LARGE SCALE GENOMIC DNA]</scope>
    <source>
        <strain evidence="4">ARYD1</strain>
    </source>
</reference>
<proteinExistence type="inferred from homology"/>
<dbReference type="NCBIfam" id="TIGR00667">
    <property type="entry name" value="aat"/>
    <property type="match status" value="1"/>
</dbReference>
<accession>A0A5D0MQD7</accession>
<dbReference type="Pfam" id="PF03588">
    <property type="entry name" value="Leu_Phe_trans"/>
    <property type="match status" value="1"/>
</dbReference>
<evidence type="ECO:0000256" key="1">
    <source>
        <dbReference type="ARBA" id="ARBA00022490"/>
    </source>
</evidence>
<dbReference type="AlphaFoldDB" id="A0A5D0MQD7"/>
<organism evidence="4 5">
    <name type="scientific">Flexistipes sinusarabici</name>
    <dbReference type="NCBI Taxonomy" id="2352"/>
    <lineage>
        <taxon>Bacteria</taxon>
        <taxon>Pseudomonadati</taxon>
        <taxon>Deferribacterota</taxon>
        <taxon>Deferribacteres</taxon>
        <taxon>Deferribacterales</taxon>
        <taxon>Flexistipitaceae</taxon>
        <taxon>Flexistipes</taxon>
    </lineage>
</organism>
<dbReference type="InterPro" id="IPR042203">
    <property type="entry name" value="Leu/Phe-tRNA_Trfase_C"/>
</dbReference>
<keyword evidence="3 4" id="KW-0012">Acyltransferase</keyword>
<dbReference type="EC" id="2.3.2.6" evidence="4"/>
<dbReference type="GO" id="GO:0008914">
    <property type="term" value="F:leucyl-tRNA--protein transferase activity"/>
    <property type="evidence" value="ECO:0007669"/>
    <property type="project" value="UniProtKB-EC"/>
</dbReference>
<evidence type="ECO:0000256" key="2">
    <source>
        <dbReference type="ARBA" id="ARBA00022679"/>
    </source>
</evidence>
<dbReference type="Gene3D" id="3.40.630.70">
    <property type="entry name" value="Leucyl/phenylalanyl-tRNA-protein transferase, C-terminal domain"/>
    <property type="match status" value="1"/>
</dbReference>
<dbReference type="RefSeq" id="WP_303700613.1">
    <property type="nucleotide sequence ID" value="NZ_VSIV01000092.1"/>
</dbReference>
<dbReference type="HAMAP" id="MF_00688">
    <property type="entry name" value="Leu_Phe_trans"/>
    <property type="match status" value="1"/>
</dbReference>
<dbReference type="Proteomes" id="UP000323337">
    <property type="component" value="Unassembled WGS sequence"/>
</dbReference>
<keyword evidence="1" id="KW-0963">Cytoplasm</keyword>
<dbReference type="SUPFAM" id="SSF55729">
    <property type="entry name" value="Acyl-CoA N-acyltransferases (Nat)"/>
    <property type="match status" value="1"/>
</dbReference>
<dbReference type="InterPro" id="IPR004616">
    <property type="entry name" value="Leu/Phe-tRNA_Trfase"/>
</dbReference>
<comment type="caution">
    <text evidence="4">The sequence shown here is derived from an EMBL/GenBank/DDBJ whole genome shotgun (WGS) entry which is preliminary data.</text>
</comment>
<evidence type="ECO:0000256" key="3">
    <source>
        <dbReference type="ARBA" id="ARBA00023315"/>
    </source>
</evidence>
<dbReference type="InterPro" id="IPR016181">
    <property type="entry name" value="Acyl_CoA_acyltransferase"/>
</dbReference>
<dbReference type="PANTHER" id="PTHR30098:SF2">
    <property type="entry name" value="LEUCYL_PHENYLALANYL-TRNA--PROTEIN TRANSFERASE"/>
    <property type="match status" value="1"/>
</dbReference>
<dbReference type="GO" id="GO:0030163">
    <property type="term" value="P:protein catabolic process"/>
    <property type="evidence" value="ECO:0007669"/>
    <property type="project" value="InterPro"/>
</dbReference>
<dbReference type="InterPro" id="IPR042221">
    <property type="entry name" value="Leu/Phe-tRNA_Trfase_N"/>
</dbReference>
<protein>
    <submittedName>
        <fullName evidence="4">Leucyl/phenylalanyl-tRNA--protein transferase</fullName>
        <ecNumber evidence="4">2.3.2.6</ecNumber>
    </submittedName>
</protein>
<dbReference type="EMBL" id="VSIV01000092">
    <property type="protein sequence ID" value="TYB33893.1"/>
    <property type="molecule type" value="Genomic_DNA"/>
</dbReference>
<dbReference type="GO" id="GO:0005737">
    <property type="term" value="C:cytoplasm"/>
    <property type="evidence" value="ECO:0007669"/>
    <property type="project" value="TreeGrafter"/>
</dbReference>
<evidence type="ECO:0000313" key="4">
    <source>
        <dbReference type="EMBL" id="TYB33893.1"/>
    </source>
</evidence>
<keyword evidence="2 4" id="KW-0808">Transferase</keyword>
<dbReference type="PANTHER" id="PTHR30098">
    <property type="entry name" value="LEUCYL/PHENYLALANYL-TRNA--PROTEIN TRANSFERASE"/>
    <property type="match status" value="1"/>
</dbReference>
<dbReference type="Gene3D" id="3.30.70.3550">
    <property type="entry name" value="Leucyl/phenylalanyl-tRNA-protein transferase, N-terminal domain"/>
    <property type="match status" value="1"/>
</dbReference>
<name>A0A5D0MQD7_FLESI</name>
<feature type="non-terminal residue" evidence="4">
    <location>
        <position position="175"/>
    </location>
</feature>
<gene>
    <name evidence="4" type="ORF">FXF49_03980</name>
</gene>